<dbReference type="Gene3D" id="1.10.260.40">
    <property type="entry name" value="lambda repressor-like DNA-binding domains"/>
    <property type="match status" value="1"/>
</dbReference>
<feature type="domain" description="HTH cro/C1-type" evidence="1">
    <location>
        <begin position="11"/>
        <end position="66"/>
    </location>
</feature>
<dbReference type="InterPro" id="IPR001387">
    <property type="entry name" value="Cro/C1-type_HTH"/>
</dbReference>
<sequence length="79" mass="8868">MSARSMVGRIIHARRRELGMTQVELAARLCRTQQWVSLVEKGKRDVQNLDDLRWVAAQLDIQPERFGLLPVAAITAGVA</sequence>
<comment type="caution">
    <text evidence="2">The sequence shown here is derived from an EMBL/GenBank/DDBJ whole genome shotgun (WGS) entry which is preliminary data.</text>
</comment>
<dbReference type="InterPro" id="IPR010982">
    <property type="entry name" value="Lambda_DNA-bd_dom_sf"/>
</dbReference>
<dbReference type="Pfam" id="PF13560">
    <property type="entry name" value="HTH_31"/>
    <property type="match status" value="1"/>
</dbReference>
<gene>
    <name evidence="2" type="ORF">FXN61_22335</name>
</gene>
<dbReference type="EMBL" id="VSRL01000082">
    <property type="protein sequence ID" value="NKE59398.1"/>
    <property type="molecule type" value="Genomic_DNA"/>
</dbReference>
<organism evidence="2 3">
    <name type="scientific">Lentzea indica</name>
    <dbReference type="NCBI Taxonomy" id="2604800"/>
    <lineage>
        <taxon>Bacteria</taxon>
        <taxon>Bacillati</taxon>
        <taxon>Actinomycetota</taxon>
        <taxon>Actinomycetes</taxon>
        <taxon>Pseudonocardiales</taxon>
        <taxon>Pseudonocardiaceae</taxon>
        <taxon>Lentzea</taxon>
    </lineage>
</organism>
<dbReference type="CDD" id="cd00093">
    <property type="entry name" value="HTH_XRE"/>
    <property type="match status" value="1"/>
</dbReference>
<evidence type="ECO:0000313" key="3">
    <source>
        <dbReference type="Proteomes" id="UP001515943"/>
    </source>
</evidence>
<protein>
    <submittedName>
        <fullName evidence="2">Helix-turn-helix transcriptional regulator</fullName>
    </submittedName>
</protein>
<dbReference type="SUPFAM" id="SSF47413">
    <property type="entry name" value="lambda repressor-like DNA-binding domains"/>
    <property type="match status" value="1"/>
</dbReference>
<reference evidence="2 3" key="1">
    <citation type="submission" date="2019-08" db="EMBL/GenBank/DDBJ databases">
        <title>Lentzea from Indian Himalayas.</title>
        <authorList>
            <person name="Mandal S."/>
            <person name="Mallick Gupta A."/>
            <person name="Maiti P.K."/>
            <person name="Sarkar J."/>
            <person name="Mandal S."/>
        </authorList>
    </citation>
    <scope>NUCLEOTIDE SEQUENCE [LARGE SCALE GENOMIC DNA]</scope>
    <source>
        <strain evidence="2 3">PSKA42</strain>
    </source>
</reference>
<name>A0ABX1FLH9_9PSEU</name>
<dbReference type="SMART" id="SM00530">
    <property type="entry name" value="HTH_XRE"/>
    <property type="match status" value="1"/>
</dbReference>
<evidence type="ECO:0000259" key="1">
    <source>
        <dbReference type="PROSITE" id="PS50943"/>
    </source>
</evidence>
<evidence type="ECO:0000313" key="2">
    <source>
        <dbReference type="EMBL" id="NKE59398.1"/>
    </source>
</evidence>
<dbReference type="PROSITE" id="PS50943">
    <property type="entry name" value="HTH_CROC1"/>
    <property type="match status" value="1"/>
</dbReference>
<dbReference type="RefSeq" id="WP_167976058.1">
    <property type="nucleotide sequence ID" value="NZ_VSRL01000082.1"/>
</dbReference>
<accession>A0ABX1FLH9</accession>
<proteinExistence type="predicted"/>
<dbReference type="Proteomes" id="UP001515943">
    <property type="component" value="Unassembled WGS sequence"/>
</dbReference>
<keyword evidence="3" id="KW-1185">Reference proteome</keyword>